<dbReference type="InterPro" id="IPR011050">
    <property type="entry name" value="Pectin_lyase_fold/virulence"/>
</dbReference>
<evidence type="ECO:0000313" key="4">
    <source>
        <dbReference type="EnsemblPlants" id="QL09p012815:mrna"/>
    </source>
</evidence>
<dbReference type="Proteomes" id="UP000594261">
    <property type="component" value="Chromosome 9"/>
</dbReference>
<evidence type="ECO:0000313" key="5">
    <source>
        <dbReference type="Proteomes" id="UP000594261"/>
    </source>
</evidence>
<keyword evidence="2" id="KW-0134">Cell wall</keyword>
<dbReference type="Gramene" id="QL09p012815:mrna">
    <property type="protein sequence ID" value="QL09p012815:mrna"/>
    <property type="gene ID" value="QL09p012815"/>
</dbReference>
<evidence type="ECO:0008006" key="6">
    <source>
        <dbReference type="Google" id="ProtNLM"/>
    </source>
</evidence>
<keyword evidence="3" id="KW-0732">Signal</keyword>
<sequence>MGLCLKLRTSHVLSAIVILGLLSLKVAECQNKHHHHHLYNRVNGEYPAINCRKHSAVLTDFGAVGDGKTLNTKAFNVAIQNLSRYASDGGAQLIVPPGKWLTGSFNLTSHFTLFLHKDAVILGT</sequence>
<reference evidence="4" key="2">
    <citation type="submission" date="2021-01" db="UniProtKB">
        <authorList>
            <consortium name="EnsemblPlants"/>
        </authorList>
    </citation>
    <scope>IDENTIFICATION</scope>
</reference>
<dbReference type="PANTHER" id="PTHR31339">
    <property type="entry name" value="PECTIN LYASE-RELATED"/>
    <property type="match status" value="1"/>
</dbReference>
<dbReference type="AlphaFoldDB" id="A0A7N2MIE7"/>
<reference evidence="4 5" key="1">
    <citation type="journal article" date="2016" name="G3 (Bethesda)">
        <title>First Draft Assembly and Annotation of the Genome of a California Endemic Oak Quercus lobata Nee (Fagaceae).</title>
        <authorList>
            <person name="Sork V.L."/>
            <person name="Fitz-Gibbon S.T."/>
            <person name="Puiu D."/>
            <person name="Crepeau M."/>
            <person name="Gugger P.F."/>
            <person name="Sherman R."/>
            <person name="Stevens K."/>
            <person name="Langley C.H."/>
            <person name="Pellegrini M."/>
            <person name="Salzberg S.L."/>
        </authorList>
    </citation>
    <scope>NUCLEOTIDE SEQUENCE [LARGE SCALE GENOMIC DNA]</scope>
    <source>
        <strain evidence="4 5">cv. SW786</strain>
    </source>
</reference>
<evidence type="ECO:0000256" key="1">
    <source>
        <dbReference type="ARBA" id="ARBA00004191"/>
    </source>
</evidence>
<dbReference type="PANTHER" id="PTHR31339:SF12">
    <property type="entry name" value="ENDO-POLYGALACTURONASE-LIKE PROTEIN"/>
    <property type="match status" value="1"/>
</dbReference>
<proteinExistence type="predicted"/>
<keyword evidence="2" id="KW-0964">Secreted</keyword>
<dbReference type="InParanoid" id="A0A7N2MIE7"/>
<feature type="signal peptide" evidence="3">
    <location>
        <begin position="1"/>
        <end position="29"/>
    </location>
</feature>
<dbReference type="Gene3D" id="2.160.20.10">
    <property type="entry name" value="Single-stranded right-handed beta-helix, Pectin lyase-like"/>
    <property type="match status" value="1"/>
</dbReference>
<organism evidence="4 5">
    <name type="scientific">Quercus lobata</name>
    <name type="common">Valley oak</name>
    <dbReference type="NCBI Taxonomy" id="97700"/>
    <lineage>
        <taxon>Eukaryota</taxon>
        <taxon>Viridiplantae</taxon>
        <taxon>Streptophyta</taxon>
        <taxon>Embryophyta</taxon>
        <taxon>Tracheophyta</taxon>
        <taxon>Spermatophyta</taxon>
        <taxon>Magnoliopsida</taxon>
        <taxon>eudicotyledons</taxon>
        <taxon>Gunneridae</taxon>
        <taxon>Pentapetalae</taxon>
        <taxon>rosids</taxon>
        <taxon>fabids</taxon>
        <taxon>Fagales</taxon>
        <taxon>Fagaceae</taxon>
        <taxon>Quercus</taxon>
    </lineage>
</organism>
<dbReference type="EnsemblPlants" id="QL09p012815:mrna">
    <property type="protein sequence ID" value="QL09p012815:mrna"/>
    <property type="gene ID" value="QL09p012815"/>
</dbReference>
<dbReference type="SUPFAM" id="SSF51126">
    <property type="entry name" value="Pectin lyase-like"/>
    <property type="match status" value="1"/>
</dbReference>
<dbReference type="OMA" id="KVAECQN"/>
<protein>
    <recommendedName>
        <fullName evidence="6">Polygalacturonase</fullName>
    </recommendedName>
</protein>
<evidence type="ECO:0000256" key="2">
    <source>
        <dbReference type="ARBA" id="ARBA00022512"/>
    </source>
</evidence>
<keyword evidence="5" id="KW-1185">Reference proteome</keyword>
<evidence type="ECO:0000256" key="3">
    <source>
        <dbReference type="SAM" id="SignalP"/>
    </source>
</evidence>
<name>A0A7N2MIE7_QUELO</name>
<dbReference type="EMBL" id="LRBV02000009">
    <property type="status" value="NOT_ANNOTATED_CDS"/>
    <property type="molecule type" value="Genomic_DNA"/>
</dbReference>
<dbReference type="InterPro" id="IPR012334">
    <property type="entry name" value="Pectin_lyas_fold"/>
</dbReference>
<feature type="chain" id="PRO_5029917575" description="Polygalacturonase" evidence="3">
    <location>
        <begin position="30"/>
        <end position="124"/>
    </location>
</feature>
<dbReference type="InterPro" id="IPR051801">
    <property type="entry name" value="GH28_Enzymes"/>
</dbReference>
<accession>A0A7N2MIE7</accession>
<comment type="subcellular location">
    <subcellularLocation>
        <location evidence="1">Secreted</location>
        <location evidence="1">Cell wall</location>
    </subcellularLocation>
</comment>